<dbReference type="RefSeq" id="WP_279297305.1">
    <property type="nucleotide sequence ID" value="NZ_JAOTIF010000008.1"/>
</dbReference>
<dbReference type="Gene3D" id="1.10.10.60">
    <property type="entry name" value="Homeodomain-like"/>
    <property type="match status" value="1"/>
</dbReference>
<keyword evidence="2" id="KW-0238">DNA-binding</keyword>
<dbReference type="InterPro" id="IPR020449">
    <property type="entry name" value="Tscrpt_reg_AraC-type_HTH"/>
</dbReference>
<evidence type="ECO:0000259" key="4">
    <source>
        <dbReference type="PROSITE" id="PS01124"/>
    </source>
</evidence>
<dbReference type="PROSITE" id="PS00041">
    <property type="entry name" value="HTH_ARAC_FAMILY_1"/>
    <property type="match status" value="1"/>
</dbReference>
<dbReference type="InterPro" id="IPR018062">
    <property type="entry name" value="HTH_AraC-typ_CS"/>
</dbReference>
<accession>A0A9X3BFY1</accession>
<dbReference type="GO" id="GO:0003700">
    <property type="term" value="F:DNA-binding transcription factor activity"/>
    <property type="evidence" value="ECO:0007669"/>
    <property type="project" value="InterPro"/>
</dbReference>
<organism evidence="5 6">
    <name type="scientific">Paraflavisolibacter caeni</name>
    <dbReference type="NCBI Taxonomy" id="2982496"/>
    <lineage>
        <taxon>Bacteria</taxon>
        <taxon>Pseudomonadati</taxon>
        <taxon>Bacteroidota</taxon>
        <taxon>Chitinophagia</taxon>
        <taxon>Chitinophagales</taxon>
        <taxon>Chitinophagaceae</taxon>
        <taxon>Paraflavisolibacter</taxon>
    </lineage>
</organism>
<dbReference type="PANTHER" id="PTHR43280:SF2">
    <property type="entry name" value="HTH-TYPE TRANSCRIPTIONAL REGULATOR EXSA"/>
    <property type="match status" value="1"/>
</dbReference>
<name>A0A9X3BFY1_9BACT</name>
<dbReference type="PROSITE" id="PS01124">
    <property type="entry name" value="HTH_ARAC_FAMILY_2"/>
    <property type="match status" value="1"/>
</dbReference>
<dbReference type="PRINTS" id="PR00032">
    <property type="entry name" value="HTHARAC"/>
</dbReference>
<dbReference type="EMBL" id="JAOTIF010000008">
    <property type="protein sequence ID" value="MCU7549864.1"/>
    <property type="molecule type" value="Genomic_DNA"/>
</dbReference>
<keyword evidence="6" id="KW-1185">Reference proteome</keyword>
<dbReference type="Pfam" id="PF12833">
    <property type="entry name" value="HTH_18"/>
    <property type="match status" value="1"/>
</dbReference>
<evidence type="ECO:0000313" key="6">
    <source>
        <dbReference type="Proteomes" id="UP001155483"/>
    </source>
</evidence>
<evidence type="ECO:0000256" key="1">
    <source>
        <dbReference type="ARBA" id="ARBA00023015"/>
    </source>
</evidence>
<dbReference type="SMART" id="SM00342">
    <property type="entry name" value="HTH_ARAC"/>
    <property type="match status" value="1"/>
</dbReference>
<comment type="caution">
    <text evidence="5">The sequence shown here is derived from an EMBL/GenBank/DDBJ whole genome shotgun (WGS) entry which is preliminary data.</text>
</comment>
<feature type="domain" description="HTH araC/xylS-type" evidence="4">
    <location>
        <begin position="1"/>
        <end position="74"/>
    </location>
</feature>
<dbReference type="Proteomes" id="UP001155483">
    <property type="component" value="Unassembled WGS sequence"/>
</dbReference>
<keyword evidence="1" id="KW-0805">Transcription regulation</keyword>
<dbReference type="InterPro" id="IPR018060">
    <property type="entry name" value="HTH_AraC"/>
</dbReference>
<evidence type="ECO:0000256" key="3">
    <source>
        <dbReference type="ARBA" id="ARBA00023163"/>
    </source>
</evidence>
<keyword evidence="3" id="KW-0804">Transcription</keyword>
<dbReference type="GO" id="GO:0043565">
    <property type="term" value="F:sequence-specific DNA binding"/>
    <property type="evidence" value="ECO:0007669"/>
    <property type="project" value="InterPro"/>
</dbReference>
<dbReference type="SUPFAM" id="SSF46689">
    <property type="entry name" value="Homeodomain-like"/>
    <property type="match status" value="1"/>
</dbReference>
<evidence type="ECO:0000313" key="5">
    <source>
        <dbReference type="EMBL" id="MCU7549864.1"/>
    </source>
</evidence>
<dbReference type="InterPro" id="IPR009057">
    <property type="entry name" value="Homeodomain-like_sf"/>
</dbReference>
<proteinExistence type="predicted"/>
<sequence length="97" mass="11029">MSRSNLLKKLTSLSGYGPNELIRLVRLKHAARLLVTNEHMIAEIAYMTGFNSPSYFSKCFQQQFKLTPKEFADKNIVSAREDIEELINRNGFSSGES</sequence>
<evidence type="ECO:0000256" key="2">
    <source>
        <dbReference type="ARBA" id="ARBA00023125"/>
    </source>
</evidence>
<dbReference type="PANTHER" id="PTHR43280">
    <property type="entry name" value="ARAC-FAMILY TRANSCRIPTIONAL REGULATOR"/>
    <property type="match status" value="1"/>
</dbReference>
<gene>
    <name evidence="5" type="ORF">OCK74_12100</name>
</gene>
<dbReference type="AlphaFoldDB" id="A0A9X3BFY1"/>
<reference evidence="5" key="1">
    <citation type="submission" date="2022-09" db="EMBL/GenBank/DDBJ databases">
        <authorList>
            <person name="Yuan C."/>
            <person name="Ke Z."/>
        </authorList>
    </citation>
    <scope>NUCLEOTIDE SEQUENCE</scope>
    <source>
        <strain evidence="5">LB-8</strain>
    </source>
</reference>
<reference evidence="5" key="2">
    <citation type="submission" date="2023-04" db="EMBL/GenBank/DDBJ databases">
        <title>Paracnuella aquatica gen. nov., sp. nov., a member of the family Chitinophagaceae isolated from a hot spring.</title>
        <authorList>
            <person name="Wang C."/>
        </authorList>
    </citation>
    <scope>NUCLEOTIDE SEQUENCE</scope>
    <source>
        <strain evidence="5">LB-8</strain>
    </source>
</reference>
<protein>
    <submittedName>
        <fullName evidence="5">Helix-turn-helix transcriptional regulator</fullName>
    </submittedName>
</protein>